<dbReference type="OrthoDB" id="6159094at2"/>
<evidence type="ECO:0000256" key="1">
    <source>
        <dbReference type="SAM" id="SignalP"/>
    </source>
</evidence>
<feature type="chain" id="PRO_5016678989" evidence="1">
    <location>
        <begin position="23"/>
        <end position="204"/>
    </location>
</feature>
<evidence type="ECO:0000313" key="3">
    <source>
        <dbReference type="Proteomes" id="UP000253977"/>
    </source>
</evidence>
<feature type="signal peptide" evidence="1">
    <location>
        <begin position="1"/>
        <end position="22"/>
    </location>
</feature>
<organism evidence="2 3">
    <name type="scientific">Thalassococcus profundi</name>
    <dbReference type="NCBI Taxonomy" id="2282382"/>
    <lineage>
        <taxon>Bacteria</taxon>
        <taxon>Pseudomonadati</taxon>
        <taxon>Pseudomonadota</taxon>
        <taxon>Alphaproteobacteria</taxon>
        <taxon>Rhodobacterales</taxon>
        <taxon>Roseobacteraceae</taxon>
        <taxon>Thalassococcus</taxon>
    </lineage>
</organism>
<reference evidence="2 3" key="1">
    <citation type="submission" date="2018-07" db="EMBL/GenBank/DDBJ databases">
        <title>Thalassococcus profundi sp. nov., a marine bacterium isolated from deep seawater of Okinawa Trough.</title>
        <authorList>
            <person name="Yu M."/>
        </authorList>
    </citation>
    <scope>NUCLEOTIDE SEQUENCE [LARGE SCALE GENOMIC DNA]</scope>
    <source>
        <strain evidence="2 3">WRAS1</strain>
    </source>
</reference>
<dbReference type="EMBL" id="QPMK01000018">
    <property type="protein sequence ID" value="RDD64698.1"/>
    <property type="molecule type" value="Genomic_DNA"/>
</dbReference>
<keyword evidence="1" id="KW-0732">Signal</keyword>
<accession>A0A369THF4</accession>
<name>A0A369THF4_9RHOB</name>
<comment type="caution">
    <text evidence="2">The sequence shown here is derived from an EMBL/GenBank/DDBJ whole genome shotgun (WGS) entry which is preliminary data.</text>
</comment>
<dbReference type="AlphaFoldDB" id="A0A369THF4"/>
<evidence type="ECO:0000313" key="2">
    <source>
        <dbReference type="EMBL" id="RDD64698.1"/>
    </source>
</evidence>
<dbReference type="RefSeq" id="WP_114512421.1">
    <property type="nucleotide sequence ID" value="NZ_QPMK01000018.1"/>
</dbReference>
<sequence length="204" mass="22861">MKTARLLALCLVCTGVSAPVTAADYSDPTWPCIQRKVGALSIGLMWPAPVEEDPQLDPAVRAAADELADTLALRRIDLETAQGLVDDFAAAQEADDRLMGYVFSEVFKTLNTRRSALIEGIGDFSLSQIARSERIDETRIKMDELMAADEPDFDEVDRLEEQLDWEERIYTDRQRSLTYVCETPVLLEQRLYSLAQMLNAAARD</sequence>
<gene>
    <name evidence="2" type="ORF">DU478_18330</name>
</gene>
<dbReference type="Proteomes" id="UP000253977">
    <property type="component" value="Unassembled WGS sequence"/>
</dbReference>
<proteinExistence type="predicted"/>
<protein>
    <submittedName>
        <fullName evidence="2">Uncharacterized protein</fullName>
    </submittedName>
</protein>
<keyword evidence="3" id="KW-1185">Reference proteome</keyword>